<dbReference type="PANTHER" id="PTHR34070:SF1">
    <property type="entry name" value="DNA ALKYLATION REPAIR PROTEIN"/>
    <property type="match status" value="1"/>
</dbReference>
<dbReference type="PANTHER" id="PTHR34070">
    <property type="entry name" value="ARMADILLO-TYPE FOLD"/>
    <property type="match status" value="1"/>
</dbReference>
<protein>
    <submittedName>
        <fullName evidence="1">DNA alkylation repair protein</fullName>
    </submittedName>
</protein>
<dbReference type="InterPro" id="IPR016024">
    <property type="entry name" value="ARM-type_fold"/>
</dbReference>
<dbReference type="Pfam" id="PF08713">
    <property type="entry name" value="DNA_alkylation"/>
    <property type="match status" value="1"/>
</dbReference>
<evidence type="ECO:0000313" key="1">
    <source>
        <dbReference type="EMBL" id="QSB04657.1"/>
    </source>
</evidence>
<name>A0A895XI74_9ACTN</name>
<dbReference type="KEGG" id="nav:JQS30_12870"/>
<dbReference type="CDD" id="cd06561">
    <property type="entry name" value="AlkD_like"/>
    <property type="match status" value="1"/>
</dbReference>
<proteinExistence type="predicted"/>
<dbReference type="RefSeq" id="WP_213170653.1">
    <property type="nucleotide sequence ID" value="NZ_CP070496.1"/>
</dbReference>
<organism evidence="1 2">
    <name type="scientific">Natronoglycomyces albus</name>
    <dbReference type="NCBI Taxonomy" id="2811108"/>
    <lineage>
        <taxon>Bacteria</taxon>
        <taxon>Bacillati</taxon>
        <taxon>Actinomycetota</taxon>
        <taxon>Actinomycetes</taxon>
        <taxon>Glycomycetales</taxon>
        <taxon>Glycomycetaceae</taxon>
        <taxon>Natronoglycomyces</taxon>
    </lineage>
</organism>
<gene>
    <name evidence="1" type="ORF">JQS30_12870</name>
</gene>
<dbReference type="Gene3D" id="1.25.10.90">
    <property type="match status" value="1"/>
</dbReference>
<dbReference type="InterPro" id="IPR014825">
    <property type="entry name" value="DNA_alkylation"/>
</dbReference>
<dbReference type="SUPFAM" id="SSF48371">
    <property type="entry name" value="ARM repeat"/>
    <property type="match status" value="1"/>
</dbReference>
<sequence length="236" mass="26773">MSDAAAAFRMDLAALSTDEQVEDVARFFYSEDNPWGADNQILGVSIGTIFPLAKRHSSAMSVGDLETLLEDPHYEVRMGAVAIMDFQARHKRTPSSVHGELYELYLRRHDRINNWDLVDRAARRVIGEHLLEGRREVLDALATSDNPWERRTSIVATFAFLRLGQAEDTFRICAALLADSHPMVQKAIASWLREAGKVSPEEFRSFLDDHHASMNRGTLRHAVSKLTPQQRRRYLG</sequence>
<keyword evidence="2" id="KW-1185">Reference proteome</keyword>
<accession>A0A895XI74</accession>
<dbReference type="EMBL" id="CP070496">
    <property type="protein sequence ID" value="QSB04657.1"/>
    <property type="molecule type" value="Genomic_DNA"/>
</dbReference>
<evidence type="ECO:0000313" key="2">
    <source>
        <dbReference type="Proteomes" id="UP000662939"/>
    </source>
</evidence>
<reference evidence="1" key="1">
    <citation type="submission" date="2021-02" db="EMBL/GenBank/DDBJ databases">
        <title>Natronoglycomyces albus gen. nov., sp. nov, a haloalkaliphilic actinobacterium from a soda solonchak soil.</title>
        <authorList>
            <person name="Sorokin D.Y."/>
            <person name="Khijniak T.V."/>
            <person name="Zakharycheva A.P."/>
            <person name="Boueva O.V."/>
            <person name="Ariskina E.V."/>
            <person name="Hahnke R.L."/>
            <person name="Bunk B."/>
            <person name="Sproer C."/>
            <person name="Schumann P."/>
            <person name="Evtushenko L.I."/>
            <person name="Kublanov I.V."/>
        </authorList>
    </citation>
    <scope>NUCLEOTIDE SEQUENCE</scope>
    <source>
        <strain evidence="1">DSM 106290</strain>
    </source>
</reference>
<dbReference type="Proteomes" id="UP000662939">
    <property type="component" value="Chromosome"/>
</dbReference>
<dbReference type="AlphaFoldDB" id="A0A895XI74"/>